<keyword evidence="2" id="KW-1185">Reference proteome</keyword>
<proteinExistence type="predicted"/>
<sequence length="159" mass="18778">MKVKIHLEELKKKNIIYIESIQEGFNKYPNTMLDGSEEQVNTAIRQLFNINGLDNSYADFYYGRLNQQEKNRVQAALDEKEVMVIESLQLSTDDIFIQLNSELLEILLKLTANEVLFSSFYFAKYPCLVWGNYGKRYPVFFKDDSVMQIVIQQIWKRQK</sequence>
<dbReference type="OrthoDB" id="1952652at2"/>
<reference evidence="1 2" key="1">
    <citation type="submission" date="2018-03" db="EMBL/GenBank/DDBJ databases">
        <title>Genome sequence of Clostridium vincentii DSM 10228.</title>
        <authorList>
            <person name="Poehlein A."/>
            <person name="Daniel R."/>
        </authorList>
    </citation>
    <scope>NUCLEOTIDE SEQUENCE [LARGE SCALE GENOMIC DNA]</scope>
    <source>
        <strain evidence="1 2">DSM 10228</strain>
    </source>
</reference>
<dbReference type="RefSeq" id="WP_106060299.1">
    <property type="nucleotide sequence ID" value="NZ_PVXQ01000026.1"/>
</dbReference>
<dbReference type="Proteomes" id="UP000239471">
    <property type="component" value="Unassembled WGS sequence"/>
</dbReference>
<organism evidence="1 2">
    <name type="scientific">Clostridium vincentii</name>
    <dbReference type="NCBI Taxonomy" id="52704"/>
    <lineage>
        <taxon>Bacteria</taxon>
        <taxon>Bacillati</taxon>
        <taxon>Bacillota</taxon>
        <taxon>Clostridia</taxon>
        <taxon>Eubacteriales</taxon>
        <taxon>Clostridiaceae</taxon>
        <taxon>Clostridium</taxon>
    </lineage>
</organism>
<comment type="caution">
    <text evidence="1">The sequence shown here is derived from an EMBL/GenBank/DDBJ whole genome shotgun (WGS) entry which is preliminary data.</text>
</comment>
<dbReference type="AlphaFoldDB" id="A0A2T0BCS4"/>
<evidence type="ECO:0000313" key="2">
    <source>
        <dbReference type="Proteomes" id="UP000239471"/>
    </source>
</evidence>
<accession>A0A2T0BCS4</accession>
<gene>
    <name evidence="1" type="ORF">CLVI_23580</name>
</gene>
<dbReference type="EMBL" id="PVXQ01000026">
    <property type="protein sequence ID" value="PRR81633.1"/>
    <property type="molecule type" value="Genomic_DNA"/>
</dbReference>
<evidence type="ECO:0000313" key="1">
    <source>
        <dbReference type="EMBL" id="PRR81633.1"/>
    </source>
</evidence>
<name>A0A2T0BCS4_9CLOT</name>
<protein>
    <submittedName>
        <fullName evidence="1">Uncharacterized protein</fullName>
    </submittedName>
</protein>